<protein>
    <submittedName>
        <fullName evidence="3">Uncharacterized protein</fullName>
    </submittedName>
</protein>
<reference evidence="3 4" key="1">
    <citation type="submission" date="2023-04" db="EMBL/GenBank/DDBJ databases">
        <title>Genome of Basidiobolus ranarum AG-B5.</title>
        <authorList>
            <person name="Stajich J.E."/>
            <person name="Carter-House D."/>
            <person name="Gryganskyi A."/>
        </authorList>
    </citation>
    <scope>NUCLEOTIDE SEQUENCE [LARGE SCALE GENOMIC DNA]</scope>
    <source>
        <strain evidence="3 4">AG-B5</strain>
    </source>
</reference>
<evidence type="ECO:0000313" key="3">
    <source>
        <dbReference type="EMBL" id="KAK9763762.1"/>
    </source>
</evidence>
<comment type="caution">
    <text evidence="3">The sequence shown here is derived from an EMBL/GenBank/DDBJ whole genome shotgun (WGS) entry which is preliminary data.</text>
</comment>
<feature type="region of interest" description="Disordered" evidence="2">
    <location>
        <begin position="1"/>
        <end position="207"/>
    </location>
</feature>
<keyword evidence="4" id="KW-1185">Reference proteome</keyword>
<proteinExistence type="predicted"/>
<feature type="compositionally biased region" description="Polar residues" evidence="2">
    <location>
        <begin position="124"/>
        <end position="145"/>
    </location>
</feature>
<feature type="compositionally biased region" description="Polar residues" evidence="2">
    <location>
        <begin position="13"/>
        <end position="32"/>
    </location>
</feature>
<feature type="compositionally biased region" description="Basic and acidic residues" evidence="2">
    <location>
        <begin position="1"/>
        <end position="12"/>
    </location>
</feature>
<feature type="coiled-coil region" evidence="1">
    <location>
        <begin position="246"/>
        <end position="273"/>
    </location>
</feature>
<name>A0ABR2WQH0_9FUNG</name>
<dbReference type="EMBL" id="JASJQH010000562">
    <property type="protein sequence ID" value="KAK9763762.1"/>
    <property type="molecule type" value="Genomic_DNA"/>
</dbReference>
<accession>A0ABR2WQH0</accession>
<feature type="compositionally biased region" description="Polar residues" evidence="2">
    <location>
        <begin position="40"/>
        <end position="63"/>
    </location>
</feature>
<evidence type="ECO:0000256" key="2">
    <source>
        <dbReference type="SAM" id="MobiDB-lite"/>
    </source>
</evidence>
<feature type="compositionally biased region" description="Polar residues" evidence="2">
    <location>
        <begin position="86"/>
        <end position="102"/>
    </location>
</feature>
<keyword evidence="1" id="KW-0175">Coiled coil</keyword>
<gene>
    <name evidence="3" type="ORF">K7432_009282</name>
</gene>
<evidence type="ECO:0000256" key="1">
    <source>
        <dbReference type="SAM" id="Coils"/>
    </source>
</evidence>
<sequence length="317" mass="36526">MIDIRDPSEKIQDTLNTSKKIPTRNRSSNGRFKSTKKRTSNMNQQATCTKSNESISNNDNTLEVTIISEKKDRNSRRRQLKRGQSEKSPGSDTSDIYSTSYRRNTRMSRRSGSDTSHVSEDPSKNGTLPETPSVSSSDNNKNVTNSRKRRRRIEENNLLSNSEIPTDTLPSNNGIIGPEYSPTIENSKKRSSKTSSSSERTVDTKISLNHTRCSSTFSVKKEKKASDKKKIARIQVKYIYLPKEDHYSAIQRLEALRDEYKQLSAQVESWHGEIRRFTEPEELKDPIEEEEEEEIIPLIVQRPQRNRRKPKRTLYDV</sequence>
<organism evidence="3 4">
    <name type="scientific">Basidiobolus ranarum</name>
    <dbReference type="NCBI Taxonomy" id="34480"/>
    <lineage>
        <taxon>Eukaryota</taxon>
        <taxon>Fungi</taxon>
        <taxon>Fungi incertae sedis</taxon>
        <taxon>Zoopagomycota</taxon>
        <taxon>Entomophthoromycotina</taxon>
        <taxon>Basidiobolomycetes</taxon>
        <taxon>Basidiobolales</taxon>
        <taxon>Basidiobolaceae</taxon>
        <taxon>Basidiobolus</taxon>
    </lineage>
</organism>
<dbReference type="Proteomes" id="UP001479436">
    <property type="component" value="Unassembled WGS sequence"/>
</dbReference>
<feature type="compositionally biased region" description="Polar residues" evidence="2">
    <location>
        <begin position="157"/>
        <end position="174"/>
    </location>
</feature>
<evidence type="ECO:0000313" key="4">
    <source>
        <dbReference type="Proteomes" id="UP001479436"/>
    </source>
</evidence>